<sequence>MDSPGAAYTQFGFSLFQKLNKIQDGNIFFSPVGISAAIGMLILEAREAASMLFSEKDAEGSKVKTEEKMIDKTEEIHHQFQEFLDEIGKPTSDFELKITNKLFGEKTYLFLQKYLDYVEKYCHASLEPVDFVNAADETRKKINSWVESQTNDLETEAQRA</sequence>
<dbReference type="Ensembl" id="ENSNVIT00000020021.1">
    <property type="protein sequence ID" value="ENSNVIP00000017172.1"/>
    <property type="gene ID" value="ENSNVIG00000013138.1"/>
</dbReference>
<organism evidence="2 3">
    <name type="scientific">Neovison vison</name>
    <name type="common">American mink</name>
    <name type="synonym">Mustela vison</name>
    <dbReference type="NCBI Taxonomy" id="452646"/>
    <lineage>
        <taxon>Eukaryota</taxon>
        <taxon>Metazoa</taxon>
        <taxon>Chordata</taxon>
        <taxon>Craniata</taxon>
        <taxon>Vertebrata</taxon>
        <taxon>Euteleostomi</taxon>
        <taxon>Mammalia</taxon>
        <taxon>Eutheria</taxon>
        <taxon>Laurasiatheria</taxon>
        <taxon>Carnivora</taxon>
        <taxon>Caniformia</taxon>
        <taxon>Musteloidea</taxon>
        <taxon>Mustelidae</taxon>
        <taxon>Mustelinae</taxon>
        <taxon>Neogale</taxon>
    </lineage>
</organism>
<reference evidence="2" key="2">
    <citation type="submission" date="2025-09" db="UniProtKB">
        <authorList>
            <consortium name="Ensembl"/>
        </authorList>
    </citation>
    <scope>IDENTIFICATION</scope>
</reference>
<dbReference type="Gene3D" id="3.30.497.10">
    <property type="entry name" value="Antithrombin, subunit I, domain 2"/>
    <property type="match status" value="1"/>
</dbReference>
<dbReference type="SUPFAM" id="SSF56574">
    <property type="entry name" value="Serpins"/>
    <property type="match status" value="1"/>
</dbReference>
<proteinExistence type="predicted"/>
<dbReference type="Proteomes" id="UP000694425">
    <property type="component" value="Unplaced"/>
</dbReference>
<name>A0A8C7B4E4_NEOVI</name>
<dbReference type="InterPro" id="IPR023796">
    <property type="entry name" value="Serpin_dom"/>
</dbReference>
<feature type="domain" description="Serpin" evidence="1">
    <location>
        <begin position="7"/>
        <end position="152"/>
    </location>
</feature>
<protein>
    <submittedName>
        <fullName evidence="2">Serpin family B member 13</fullName>
    </submittedName>
</protein>
<evidence type="ECO:0000313" key="3">
    <source>
        <dbReference type="Proteomes" id="UP000694425"/>
    </source>
</evidence>
<dbReference type="PANTHER" id="PTHR11461:SF161">
    <property type="entry name" value="SERPIN B13"/>
    <property type="match status" value="1"/>
</dbReference>
<accession>A0A8C7B4E4</accession>
<evidence type="ECO:0000259" key="1">
    <source>
        <dbReference type="Pfam" id="PF00079"/>
    </source>
</evidence>
<evidence type="ECO:0000313" key="2">
    <source>
        <dbReference type="Ensembl" id="ENSNVIP00000017172.1"/>
    </source>
</evidence>
<dbReference type="GO" id="GO:0004867">
    <property type="term" value="F:serine-type endopeptidase inhibitor activity"/>
    <property type="evidence" value="ECO:0007669"/>
    <property type="project" value="InterPro"/>
</dbReference>
<keyword evidence="3" id="KW-1185">Reference proteome</keyword>
<dbReference type="GO" id="GO:0005615">
    <property type="term" value="C:extracellular space"/>
    <property type="evidence" value="ECO:0007669"/>
    <property type="project" value="InterPro"/>
</dbReference>
<dbReference type="InterPro" id="IPR042178">
    <property type="entry name" value="Serpin_sf_1"/>
</dbReference>
<dbReference type="InterPro" id="IPR036186">
    <property type="entry name" value="Serpin_sf"/>
</dbReference>
<dbReference type="PANTHER" id="PTHR11461">
    <property type="entry name" value="SERINE PROTEASE INHIBITOR, SERPIN"/>
    <property type="match status" value="1"/>
</dbReference>
<dbReference type="AlphaFoldDB" id="A0A8C7B4E4"/>
<dbReference type="InterPro" id="IPR000215">
    <property type="entry name" value="Serpin_fam"/>
</dbReference>
<dbReference type="GeneTree" id="ENSGT00940000162214"/>
<dbReference type="Pfam" id="PF00079">
    <property type="entry name" value="Serpin"/>
    <property type="match status" value="1"/>
</dbReference>
<reference evidence="2" key="1">
    <citation type="submission" date="2025-08" db="UniProtKB">
        <authorList>
            <consortium name="Ensembl"/>
        </authorList>
    </citation>
    <scope>IDENTIFICATION</scope>
</reference>